<feature type="domain" description="Prepilin type IV endopeptidase peptidase" evidence="3">
    <location>
        <begin position="70"/>
        <end position="175"/>
    </location>
</feature>
<dbReference type="Proteomes" id="UP000440713">
    <property type="component" value="Unassembled WGS sequence"/>
</dbReference>
<feature type="transmembrane region" description="Helical" evidence="2">
    <location>
        <begin position="6"/>
        <end position="26"/>
    </location>
</feature>
<feature type="transmembrane region" description="Helical" evidence="2">
    <location>
        <begin position="64"/>
        <end position="81"/>
    </location>
</feature>
<dbReference type="EMBL" id="VUNE01000003">
    <property type="protein sequence ID" value="MST62484.1"/>
    <property type="molecule type" value="Genomic_DNA"/>
</dbReference>
<protein>
    <recommendedName>
        <fullName evidence="3">Prepilin type IV endopeptidase peptidase domain-containing protein</fullName>
    </recommendedName>
</protein>
<evidence type="ECO:0000313" key="4">
    <source>
        <dbReference type="EMBL" id="MST62484.1"/>
    </source>
</evidence>
<sequence>MEITTSTILGMEYFSITSILFVIYIYKKMCLRGYTLTLNQKVSLFILLNMSVFASVVYMDDILSLYRLVFFIPFAILITLIDAFEKNVYDEDIISAIIIEMAIIIFNRFSDVEYFISIFSGMSTLFVITSILYLASKSIGMGDVLYFILVGSFFDIKEAVIVFFLSFVIAAIYCIPKLVKNDCGDGMISFTPFISIAAIVIISI</sequence>
<dbReference type="GO" id="GO:0006465">
    <property type="term" value="P:signal peptide processing"/>
    <property type="evidence" value="ECO:0007669"/>
    <property type="project" value="TreeGrafter"/>
</dbReference>
<comment type="similarity">
    <text evidence="1">Belongs to the peptidase A24 family.</text>
</comment>
<keyword evidence="5" id="KW-1185">Reference proteome</keyword>
<feature type="transmembrane region" description="Helical" evidence="2">
    <location>
        <begin position="147"/>
        <end position="175"/>
    </location>
</feature>
<dbReference type="GO" id="GO:0005886">
    <property type="term" value="C:plasma membrane"/>
    <property type="evidence" value="ECO:0007669"/>
    <property type="project" value="TreeGrafter"/>
</dbReference>
<feature type="transmembrane region" description="Helical" evidence="2">
    <location>
        <begin position="38"/>
        <end position="58"/>
    </location>
</feature>
<evidence type="ECO:0000313" key="5">
    <source>
        <dbReference type="Proteomes" id="UP000440713"/>
    </source>
</evidence>
<evidence type="ECO:0000259" key="3">
    <source>
        <dbReference type="Pfam" id="PF01478"/>
    </source>
</evidence>
<dbReference type="AlphaFoldDB" id="A0A6N7XGH1"/>
<keyword evidence="2" id="KW-0472">Membrane</keyword>
<dbReference type="RefSeq" id="WP_154537878.1">
    <property type="nucleotide sequence ID" value="NZ_JAXFFP010000009.1"/>
</dbReference>
<dbReference type="PANTHER" id="PTHR30487:SF0">
    <property type="entry name" value="PREPILIN LEADER PEPTIDASE_N-METHYLTRANSFERASE-RELATED"/>
    <property type="match status" value="1"/>
</dbReference>
<gene>
    <name evidence="4" type="ORF">FYJ71_05845</name>
</gene>
<proteinExistence type="inferred from homology"/>
<feature type="transmembrane region" description="Helical" evidence="2">
    <location>
        <begin position="187"/>
        <end position="203"/>
    </location>
</feature>
<evidence type="ECO:0000256" key="1">
    <source>
        <dbReference type="ARBA" id="ARBA00005801"/>
    </source>
</evidence>
<accession>A0A6N7XGH1</accession>
<name>A0A6N7XGH1_9FIRM</name>
<dbReference type="InterPro" id="IPR050882">
    <property type="entry name" value="Prepilin_peptidase/N-MTase"/>
</dbReference>
<dbReference type="GO" id="GO:0004190">
    <property type="term" value="F:aspartic-type endopeptidase activity"/>
    <property type="evidence" value="ECO:0007669"/>
    <property type="project" value="InterPro"/>
</dbReference>
<evidence type="ECO:0000256" key="2">
    <source>
        <dbReference type="SAM" id="Phobius"/>
    </source>
</evidence>
<dbReference type="Pfam" id="PF01478">
    <property type="entry name" value="Peptidase_A24"/>
    <property type="match status" value="1"/>
</dbReference>
<dbReference type="InterPro" id="IPR000045">
    <property type="entry name" value="Prepilin_IV_endopep_pep"/>
</dbReference>
<feature type="transmembrane region" description="Helical" evidence="2">
    <location>
        <begin position="115"/>
        <end position="135"/>
    </location>
</feature>
<dbReference type="Gene3D" id="1.20.120.1220">
    <property type="match status" value="1"/>
</dbReference>
<reference evidence="4 5" key="1">
    <citation type="submission" date="2019-08" db="EMBL/GenBank/DDBJ databases">
        <title>In-depth cultivation of the pig gut microbiome towards novel bacterial diversity and tailored functional studies.</title>
        <authorList>
            <person name="Wylensek D."/>
            <person name="Hitch T.C.A."/>
            <person name="Clavel T."/>
        </authorList>
    </citation>
    <scope>NUCLEOTIDE SEQUENCE [LARGE SCALE GENOMIC DNA]</scope>
    <source>
        <strain evidence="4 5">WCA-SAB-591-4A-A</strain>
    </source>
</reference>
<comment type="caution">
    <text evidence="4">The sequence shown here is derived from an EMBL/GenBank/DDBJ whole genome shotgun (WGS) entry which is preliminary data.</text>
</comment>
<keyword evidence="2" id="KW-1133">Transmembrane helix</keyword>
<keyword evidence="2" id="KW-0812">Transmembrane</keyword>
<dbReference type="PANTHER" id="PTHR30487">
    <property type="entry name" value="TYPE 4 PREPILIN-LIKE PROTEINS LEADER PEPTIDE-PROCESSING ENZYME"/>
    <property type="match status" value="1"/>
</dbReference>
<organism evidence="4 5">
    <name type="scientific">Peptostreptococcus porci</name>
    <dbReference type="NCBI Taxonomy" id="2652282"/>
    <lineage>
        <taxon>Bacteria</taxon>
        <taxon>Bacillati</taxon>
        <taxon>Bacillota</taxon>
        <taxon>Clostridia</taxon>
        <taxon>Peptostreptococcales</taxon>
        <taxon>Peptostreptococcaceae</taxon>
        <taxon>Peptostreptococcus</taxon>
    </lineage>
</organism>